<comment type="caution">
    <text evidence="1">The sequence shown here is derived from an EMBL/GenBank/DDBJ whole genome shotgun (WGS) entry which is preliminary data.</text>
</comment>
<dbReference type="RefSeq" id="WP_168053293.1">
    <property type="nucleotide sequence ID" value="NZ_JAAOZT010000002.1"/>
</dbReference>
<keyword evidence="2" id="KW-1185">Reference proteome</keyword>
<evidence type="ECO:0008006" key="3">
    <source>
        <dbReference type="Google" id="ProtNLM"/>
    </source>
</evidence>
<accession>A0A840RPP5</accession>
<evidence type="ECO:0000313" key="1">
    <source>
        <dbReference type="EMBL" id="MBB5198976.1"/>
    </source>
</evidence>
<proteinExistence type="predicted"/>
<gene>
    <name evidence="1" type="ORF">HNR39_000786</name>
</gene>
<protein>
    <recommendedName>
        <fullName evidence="3">General stress protein 17M-like domain-containing protein</fullName>
    </recommendedName>
</protein>
<dbReference type="AlphaFoldDB" id="A0A840RPP5"/>
<reference evidence="1 2" key="1">
    <citation type="submission" date="2020-08" db="EMBL/GenBank/DDBJ databases">
        <title>Genomic Encyclopedia of Type Strains, Phase IV (KMG-IV): sequencing the most valuable type-strain genomes for metagenomic binning, comparative biology and taxonomic classification.</title>
        <authorList>
            <person name="Goeker M."/>
        </authorList>
    </citation>
    <scope>NUCLEOTIDE SEQUENCE [LARGE SCALE GENOMIC DNA]</scope>
    <source>
        <strain evidence="1 2">DSM 23240</strain>
    </source>
</reference>
<evidence type="ECO:0000313" key="2">
    <source>
        <dbReference type="Proteomes" id="UP000571084"/>
    </source>
</evidence>
<dbReference type="Proteomes" id="UP000571084">
    <property type="component" value="Unassembled WGS sequence"/>
</dbReference>
<dbReference type="EMBL" id="JACHHQ010000001">
    <property type="protein sequence ID" value="MBB5198976.1"/>
    <property type="molecule type" value="Genomic_DNA"/>
</dbReference>
<organism evidence="1 2">
    <name type="scientific">Glaciimonas immobilis</name>
    <dbReference type="NCBI Taxonomy" id="728004"/>
    <lineage>
        <taxon>Bacteria</taxon>
        <taxon>Pseudomonadati</taxon>
        <taxon>Pseudomonadota</taxon>
        <taxon>Betaproteobacteria</taxon>
        <taxon>Burkholderiales</taxon>
        <taxon>Oxalobacteraceae</taxon>
        <taxon>Glaciimonas</taxon>
    </lineage>
</organism>
<name>A0A840RPP5_9BURK</name>
<sequence length="219" mass="23429">MSSIDPTTPVATPTSATQTVVGVFDNYLAAQRAQDALIASGFDASDVHVRMHEGHAAVTSLETQSGGVADSLRDLLAQLFGRSHEDIGHYSEAIRRGHVVVAISVVDDALVPVAQSALRNAGALDIEKQVHNWREGGYSRFDPAARPYSIEEIAAERAQIRPALVDNPDIPTGSENSDYFPSRAYPFHMAQTPYDDIMGKSGGVITGRSVADAPDNDTL</sequence>